<keyword evidence="3" id="KW-0862">Zinc</keyword>
<dbReference type="Gene3D" id="3.30.40.10">
    <property type="entry name" value="Zinc/RING finger domain, C3HC4 (zinc finger)"/>
    <property type="match status" value="1"/>
</dbReference>
<reference evidence="8" key="1">
    <citation type="submission" date="2016-11" db="UniProtKB">
        <authorList>
            <consortium name="WormBaseParasite"/>
        </authorList>
    </citation>
    <scope>IDENTIFICATION</scope>
</reference>
<dbReference type="InterPro" id="IPR013083">
    <property type="entry name" value="Znf_RING/FYVE/PHD"/>
</dbReference>
<feature type="domain" description="RING-type" evidence="6">
    <location>
        <begin position="288"/>
        <end position="329"/>
    </location>
</feature>
<dbReference type="GO" id="GO:0061630">
    <property type="term" value="F:ubiquitin protein ligase activity"/>
    <property type="evidence" value="ECO:0007669"/>
    <property type="project" value="TreeGrafter"/>
</dbReference>
<dbReference type="SMART" id="SM00184">
    <property type="entry name" value="RING"/>
    <property type="match status" value="1"/>
</dbReference>
<evidence type="ECO:0000259" key="6">
    <source>
        <dbReference type="PROSITE" id="PS50089"/>
    </source>
</evidence>
<dbReference type="Pfam" id="PF13639">
    <property type="entry name" value="zf-RING_2"/>
    <property type="match status" value="1"/>
</dbReference>
<dbReference type="GO" id="GO:0008270">
    <property type="term" value="F:zinc ion binding"/>
    <property type="evidence" value="ECO:0007669"/>
    <property type="project" value="UniProtKB-KW"/>
</dbReference>
<evidence type="ECO:0000313" key="8">
    <source>
        <dbReference type="WBParaSite" id="L893_g33421.t1"/>
    </source>
</evidence>
<dbReference type="PANTHER" id="PTHR45931">
    <property type="entry name" value="SI:CH211-59O9.10"/>
    <property type="match status" value="1"/>
</dbReference>
<dbReference type="GO" id="GO:0005634">
    <property type="term" value="C:nucleus"/>
    <property type="evidence" value="ECO:0007669"/>
    <property type="project" value="TreeGrafter"/>
</dbReference>
<dbReference type="WBParaSite" id="L893_g33421.t1">
    <property type="protein sequence ID" value="L893_g33421.t1"/>
    <property type="gene ID" value="L893_g33421"/>
</dbReference>
<keyword evidence="1" id="KW-0479">Metal-binding</keyword>
<dbReference type="SUPFAM" id="SSF57850">
    <property type="entry name" value="RING/U-box"/>
    <property type="match status" value="1"/>
</dbReference>
<keyword evidence="2 4" id="KW-0863">Zinc-finger</keyword>
<feature type="compositionally biased region" description="Acidic residues" evidence="5">
    <location>
        <begin position="89"/>
        <end position="100"/>
    </location>
</feature>
<dbReference type="InterPro" id="IPR051834">
    <property type="entry name" value="RING_finger_E3_ligase"/>
</dbReference>
<dbReference type="PROSITE" id="PS50089">
    <property type="entry name" value="ZF_RING_2"/>
    <property type="match status" value="1"/>
</dbReference>
<feature type="region of interest" description="Disordered" evidence="5">
    <location>
        <begin position="204"/>
        <end position="232"/>
    </location>
</feature>
<dbReference type="PANTHER" id="PTHR45931:SF16">
    <property type="entry name" value="RING_U-BOX SUPERFAMILY PROTEIN"/>
    <property type="match status" value="1"/>
</dbReference>
<evidence type="ECO:0000256" key="4">
    <source>
        <dbReference type="PROSITE-ProRule" id="PRU00175"/>
    </source>
</evidence>
<proteinExistence type="predicted"/>
<accession>A0A1I8A6Q2</accession>
<keyword evidence="7" id="KW-1185">Reference proteome</keyword>
<evidence type="ECO:0000256" key="2">
    <source>
        <dbReference type="ARBA" id="ARBA00022771"/>
    </source>
</evidence>
<protein>
    <submittedName>
        <fullName evidence="8">RING-type domain-containing protein</fullName>
    </submittedName>
</protein>
<name>A0A1I8A6Q2_9BILA</name>
<evidence type="ECO:0000313" key="7">
    <source>
        <dbReference type="Proteomes" id="UP000095287"/>
    </source>
</evidence>
<dbReference type="Proteomes" id="UP000095287">
    <property type="component" value="Unplaced"/>
</dbReference>
<organism evidence="7 8">
    <name type="scientific">Steinernema glaseri</name>
    <dbReference type="NCBI Taxonomy" id="37863"/>
    <lineage>
        <taxon>Eukaryota</taxon>
        <taxon>Metazoa</taxon>
        <taxon>Ecdysozoa</taxon>
        <taxon>Nematoda</taxon>
        <taxon>Chromadorea</taxon>
        <taxon>Rhabditida</taxon>
        <taxon>Tylenchina</taxon>
        <taxon>Panagrolaimomorpha</taxon>
        <taxon>Strongyloidoidea</taxon>
        <taxon>Steinernematidae</taxon>
        <taxon>Steinernema</taxon>
    </lineage>
</organism>
<dbReference type="AlphaFoldDB" id="A0A1I8A6Q2"/>
<evidence type="ECO:0000256" key="5">
    <source>
        <dbReference type="SAM" id="MobiDB-lite"/>
    </source>
</evidence>
<evidence type="ECO:0000256" key="1">
    <source>
        <dbReference type="ARBA" id="ARBA00022723"/>
    </source>
</evidence>
<sequence>MCTLGFPIWILPPLMVINWQEKARPPRHKAIRSSSLYSRFKHVTVSTLVMADRRIDYFCHRCNIQFHTPVPVSDCSRCGDGFIEEINPFDDSDSWDDDDDFIRRFPSPPRPTQPAVQPHPVRYEGNRVVMRLNGPPPPVNGPPRPSPPRDSPPLPPPLLRLADRQPLQREDRGNQVNMFIHATISADVSNQLLRRFEEYIDVEEFEDSEEEPEAQRGRPGGPRRGGGRGAHRARRIRIGRALVEGEMLLGFLDAMEEAEEPPQDRISDEDLLLLPRTMVTAEDQEKQCTTCMDHFKQGNEVVRLMCNHMFHQPCIVPWLQLHTTCPVCRATVNPAEWTPNRWNSDYDMD</sequence>
<feature type="compositionally biased region" description="Pro residues" evidence="5">
    <location>
        <begin position="134"/>
        <end position="158"/>
    </location>
</feature>
<evidence type="ECO:0000256" key="3">
    <source>
        <dbReference type="ARBA" id="ARBA00022833"/>
    </source>
</evidence>
<feature type="region of interest" description="Disordered" evidence="5">
    <location>
        <begin position="89"/>
        <end position="160"/>
    </location>
</feature>
<dbReference type="GO" id="GO:0006511">
    <property type="term" value="P:ubiquitin-dependent protein catabolic process"/>
    <property type="evidence" value="ECO:0007669"/>
    <property type="project" value="TreeGrafter"/>
</dbReference>
<dbReference type="InterPro" id="IPR001841">
    <property type="entry name" value="Znf_RING"/>
</dbReference>